<feature type="region of interest" description="Disordered" evidence="1">
    <location>
        <begin position="1"/>
        <end position="46"/>
    </location>
</feature>
<accession>A0A840IBR2</accession>
<gene>
    <name evidence="2" type="ORF">BDZ31_001695</name>
</gene>
<dbReference type="EMBL" id="JACHNU010000001">
    <property type="protein sequence ID" value="MBB4662122.1"/>
    <property type="molecule type" value="Genomic_DNA"/>
</dbReference>
<evidence type="ECO:0000256" key="1">
    <source>
        <dbReference type="SAM" id="MobiDB-lite"/>
    </source>
</evidence>
<protein>
    <submittedName>
        <fullName evidence="2">Uncharacterized protein</fullName>
    </submittedName>
</protein>
<proteinExistence type="predicted"/>
<name>A0A840IBR2_9ACTN</name>
<dbReference type="AlphaFoldDB" id="A0A840IBR2"/>
<evidence type="ECO:0000313" key="3">
    <source>
        <dbReference type="Proteomes" id="UP000585272"/>
    </source>
</evidence>
<evidence type="ECO:0000313" key="2">
    <source>
        <dbReference type="EMBL" id="MBB4662122.1"/>
    </source>
</evidence>
<dbReference type="Proteomes" id="UP000585272">
    <property type="component" value="Unassembled WGS sequence"/>
</dbReference>
<keyword evidence="3" id="KW-1185">Reference proteome</keyword>
<comment type="caution">
    <text evidence="2">The sequence shown here is derived from an EMBL/GenBank/DDBJ whole genome shotgun (WGS) entry which is preliminary data.</text>
</comment>
<organism evidence="2 3">
    <name type="scientific">Conexibacter arvalis</name>
    <dbReference type="NCBI Taxonomy" id="912552"/>
    <lineage>
        <taxon>Bacteria</taxon>
        <taxon>Bacillati</taxon>
        <taxon>Actinomycetota</taxon>
        <taxon>Thermoleophilia</taxon>
        <taxon>Solirubrobacterales</taxon>
        <taxon>Conexibacteraceae</taxon>
        <taxon>Conexibacter</taxon>
    </lineage>
</organism>
<reference evidence="2 3" key="1">
    <citation type="submission" date="2020-08" db="EMBL/GenBank/DDBJ databases">
        <title>Genomic Encyclopedia of Archaeal and Bacterial Type Strains, Phase II (KMG-II): from individual species to whole genera.</title>
        <authorList>
            <person name="Goeker M."/>
        </authorList>
    </citation>
    <scope>NUCLEOTIDE SEQUENCE [LARGE SCALE GENOMIC DNA]</scope>
    <source>
        <strain evidence="2 3">DSM 23288</strain>
    </source>
</reference>
<sequence>MASSIAGSPESKPRRLWRARSSGSGRRRSVDPAEAARTIQRRGESLVDPRRLRKHFAEHLGGLRRELDHRTLGEHILGVLGGSLEQERGEVLMRGVGRGSSGCLRCGSMRI</sequence>